<organism evidence="2 3">
    <name type="scientific">Pseudomonas putida</name>
    <name type="common">Arthrobacter siderocapsulatus</name>
    <dbReference type="NCBI Taxonomy" id="303"/>
    <lineage>
        <taxon>Bacteria</taxon>
        <taxon>Pseudomonadati</taxon>
        <taxon>Pseudomonadota</taxon>
        <taxon>Gammaproteobacteria</taxon>
        <taxon>Pseudomonadales</taxon>
        <taxon>Pseudomonadaceae</taxon>
        <taxon>Pseudomonas</taxon>
    </lineage>
</organism>
<dbReference type="EMBL" id="RJUR01000011">
    <property type="protein sequence ID" value="ROQ53547.1"/>
    <property type="molecule type" value="Genomic_DNA"/>
</dbReference>
<name>A0A9X8EKX9_PSEPU</name>
<gene>
    <name evidence="2" type="ORF">EDF85_1310</name>
</gene>
<feature type="transmembrane region" description="Helical" evidence="1">
    <location>
        <begin position="534"/>
        <end position="556"/>
    </location>
</feature>
<keyword evidence="1" id="KW-0812">Transmembrane</keyword>
<feature type="transmembrane region" description="Helical" evidence="1">
    <location>
        <begin position="451"/>
        <end position="476"/>
    </location>
</feature>
<reference evidence="2 3" key="1">
    <citation type="submission" date="2018-11" db="EMBL/GenBank/DDBJ databases">
        <title>Genomic analyses of the natural microbiome of Caenorhabditis elegans.</title>
        <authorList>
            <person name="Samuel B."/>
        </authorList>
    </citation>
    <scope>NUCLEOTIDE SEQUENCE [LARGE SCALE GENOMIC DNA]</scope>
    <source>
        <strain evidence="2 3">BIGb0473</strain>
    </source>
</reference>
<feature type="transmembrane region" description="Helical" evidence="1">
    <location>
        <begin position="405"/>
        <end position="425"/>
    </location>
</feature>
<accession>A0A9X8EKX9</accession>
<feature type="transmembrane region" description="Helical" evidence="1">
    <location>
        <begin position="496"/>
        <end position="514"/>
    </location>
</feature>
<dbReference type="AlphaFoldDB" id="A0A9X8EKX9"/>
<sequence>MTQAFTRTVEQALRSRLQGCGYDTSDLELTVQQGEDKGRAVSVSRRWSLVTEVRRESASVGLRINSVSEHQLEQSMAEQRQVLLGRGAAHYKNRVLKGLGSNPAHFLRSQQVKLFALDPLYTSHTCGTCSGYGKQRCTACNGSCKLRCSSCSGKGRTQCWGCGGSGRTGSGSCAYCMGAGGDNCPSCVGGSVACGCMGGQVTCGGCLGDKFICTRYTLEVSAKAVGNSVHLKSNDTWLKPYVDEWGDEPETIERAAEGFAAPYYPDNTPEKGDLVLSVDGTCYYSQAQVRAGRRSIRCNMLGRYRHVVFDDGLAASYFDRVIEQLENPADIEQVALASERSVARRMIEESGHVNYVSQLSDVKNGTVSPEQANRFFALRKNASDQQTALRSKLEPRLVLRRALGYLWRLSLLMLVLFFFSAGKLLEVKFGGPQVLFRADGPATVWAMFKHYLVLPFTSPINGVMLVGVGLLCTWLFKDMLWHRMNRFMGKGPGNRLLAAVVLAFCLMPLLALFPDTPIALLRDGPRLQHMLPNALVGMLGALPTLVPLSLLLALVFNRALNAPAIDARLRRMNFDV</sequence>
<proteinExistence type="predicted"/>
<evidence type="ECO:0000313" key="3">
    <source>
        <dbReference type="Proteomes" id="UP000269115"/>
    </source>
</evidence>
<evidence type="ECO:0000313" key="2">
    <source>
        <dbReference type="EMBL" id="ROQ53547.1"/>
    </source>
</evidence>
<comment type="caution">
    <text evidence="2">The sequence shown here is derived from an EMBL/GenBank/DDBJ whole genome shotgun (WGS) entry which is preliminary data.</text>
</comment>
<dbReference type="RefSeq" id="WP_123752573.1">
    <property type="nucleotide sequence ID" value="NZ_RJUR01000011.1"/>
</dbReference>
<keyword evidence="1" id="KW-0472">Membrane</keyword>
<keyword evidence="1" id="KW-1133">Transmembrane helix</keyword>
<dbReference type="Proteomes" id="UP000269115">
    <property type="component" value="Unassembled WGS sequence"/>
</dbReference>
<protein>
    <recommendedName>
        <fullName evidence="4">CR-type domain-containing protein</fullName>
    </recommendedName>
</protein>
<evidence type="ECO:0000256" key="1">
    <source>
        <dbReference type="SAM" id="Phobius"/>
    </source>
</evidence>
<evidence type="ECO:0008006" key="4">
    <source>
        <dbReference type="Google" id="ProtNLM"/>
    </source>
</evidence>